<dbReference type="InterPro" id="IPR008906">
    <property type="entry name" value="HATC_C_dom"/>
</dbReference>
<dbReference type="PANTHER" id="PTHR46481:SF11">
    <property type="entry name" value="ZINC FINGER BED DOMAIN-CONTAINING PROTEIN RICESLEEPER 2-LIKE"/>
    <property type="match status" value="1"/>
</dbReference>
<dbReference type="SMART" id="SM00614">
    <property type="entry name" value="ZnF_BED"/>
    <property type="match status" value="1"/>
</dbReference>
<dbReference type="EMBL" id="JARAOO010000006">
    <property type="protein sequence ID" value="KAJ7963889.1"/>
    <property type="molecule type" value="Genomic_DNA"/>
</dbReference>
<evidence type="ECO:0000256" key="4">
    <source>
        <dbReference type="ARBA" id="ARBA00022771"/>
    </source>
</evidence>
<dbReference type="AlphaFoldDB" id="A0AAD7LT68"/>
<dbReference type="GO" id="GO:0005634">
    <property type="term" value="C:nucleus"/>
    <property type="evidence" value="ECO:0007669"/>
    <property type="project" value="UniProtKB-SubCell"/>
</dbReference>
<keyword evidence="9" id="KW-0539">Nucleus</keyword>
<proteinExistence type="predicted"/>
<evidence type="ECO:0000256" key="2">
    <source>
        <dbReference type="ARBA" id="ARBA00011738"/>
    </source>
</evidence>
<evidence type="ECO:0000313" key="12">
    <source>
        <dbReference type="EMBL" id="KAJ7963889.1"/>
    </source>
</evidence>
<dbReference type="InterPro" id="IPR012337">
    <property type="entry name" value="RNaseH-like_sf"/>
</dbReference>
<dbReference type="KEGG" id="qsa:O6P43_013776"/>
<evidence type="ECO:0000256" key="10">
    <source>
        <dbReference type="PROSITE-ProRule" id="PRU00027"/>
    </source>
</evidence>
<dbReference type="InterPro" id="IPR036236">
    <property type="entry name" value="Znf_C2H2_sf"/>
</dbReference>
<dbReference type="PROSITE" id="PS50808">
    <property type="entry name" value="ZF_BED"/>
    <property type="match status" value="1"/>
</dbReference>
<dbReference type="InterPro" id="IPR025525">
    <property type="entry name" value="hAT-like_transposase_RNase-H"/>
</dbReference>
<keyword evidence="7" id="KW-0238">DNA-binding</keyword>
<reference evidence="12" key="1">
    <citation type="journal article" date="2023" name="Science">
        <title>Elucidation of the pathway for biosynthesis of saponin adjuvants from the soapbark tree.</title>
        <authorList>
            <person name="Reed J."/>
            <person name="Orme A."/>
            <person name="El-Demerdash A."/>
            <person name="Owen C."/>
            <person name="Martin L.B.B."/>
            <person name="Misra R.C."/>
            <person name="Kikuchi S."/>
            <person name="Rejzek M."/>
            <person name="Martin A.C."/>
            <person name="Harkess A."/>
            <person name="Leebens-Mack J."/>
            <person name="Louveau T."/>
            <person name="Stephenson M.J."/>
            <person name="Osbourn A."/>
        </authorList>
    </citation>
    <scope>NUCLEOTIDE SEQUENCE</scope>
    <source>
        <strain evidence="12">S10</strain>
    </source>
</reference>
<dbReference type="Pfam" id="PF05699">
    <property type="entry name" value="Dimer_Tnp_hAT"/>
    <property type="match status" value="1"/>
</dbReference>
<evidence type="ECO:0000256" key="6">
    <source>
        <dbReference type="ARBA" id="ARBA00023015"/>
    </source>
</evidence>
<name>A0AAD7LT68_QUISA</name>
<accession>A0AAD7LT68</accession>
<gene>
    <name evidence="12" type="ORF">O6P43_013776</name>
</gene>
<protein>
    <submittedName>
        <fullName evidence="12">Zinc finger BED domain-containing protein</fullName>
    </submittedName>
</protein>
<dbReference type="InterPro" id="IPR003656">
    <property type="entry name" value="Znf_BED"/>
</dbReference>
<dbReference type="GO" id="GO:0046983">
    <property type="term" value="F:protein dimerization activity"/>
    <property type="evidence" value="ECO:0007669"/>
    <property type="project" value="InterPro"/>
</dbReference>
<feature type="domain" description="BED-type" evidence="11">
    <location>
        <begin position="21"/>
        <end position="76"/>
    </location>
</feature>
<evidence type="ECO:0000313" key="13">
    <source>
        <dbReference type="Proteomes" id="UP001163823"/>
    </source>
</evidence>
<evidence type="ECO:0000256" key="9">
    <source>
        <dbReference type="ARBA" id="ARBA00023242"/>
    </source>
</evidence>
<evidence type="ECO:0000256" key="3">
    <source>
        <dbReference type="ARBA" id="ARBA00022723"/>
    </source>
</evidence>
<evidence type="ECO:0000256" key="8">
    <source>
        <dbReference type="ARBA" id="ARBA00023163"/>
    </source>
</evidence>
<dbReference type="Pfam" id="PF02892">
    <property type="entry name" value="zf-BED"/>
    <property type="match status" value="1"/>
</dbReference>
<comment type="subunit">
    <text evidence="2">Homodimer.</text>
</comment>
<keyword evidence="8" id="KW-0804">Transcription</keyword>
<dbReference type="Pfam" id="PF14372">
    <property type="entry name" value="hAT-like_RNase-H"/>
    <property type="match status" value="1"/>
</dbReference>
<evidence type="ECO:0000259" key="11">
    <source>
        <dbReference type="PROSITE" id="PS50808"/>
    </source>
</evidence>
<evidence type="ECO:0000256" key="5">
    <source>
        <dbReference type="ARBA" id="ARBA00022833"/>
    </source>
</evidence>
<dbReference type="Proteomes" id="UP001163823">
    <property type="component" value="Chromosome 6"/>
</dbReference>
<keyword evidence="6" id="KW-0805">Transcription regulation</keyword>
<dbReference type="EMBL" id="JARAOO010000006">
    <property type="protein sequence ID" value="KAJ7963888.1"/>
    <property type="molecule type" value="Genomic_DNA"/>
</dbReference>
<keyword evidence="13" id="KW-1185">Reference proteome</keyword>
<evidence type="ECO:0000256" key="1">
    <source>
        <dbReference type="ARBA" id="ARBA00004123"/>
    </source>
</evidence>
<comment type="subcellular location">
    <subcellularLocation>
        <location evidence="1">Nucleus</location>
    </subcellularLocation>
</comment>
<keyword evidence="4 10" id="KW-0863">Zinc-finger</keyword>
<dbReference type="InterPro" id="IPR052035">
    <property type="entry name" value="ZnF_BED_domain_contain"/>
</dbReference>
<keyword evidence="5" id="KW-0862">Zinc</keyword>
<dbReference type="SUPFAM" id="SSF57667">
    <property type="entry name" value="beta-beta-alpha zinc fingers"/>
    <property type="match status" value="1"/>
</dbReference>
<sequence>MDAFKVHAMDLTDAVIVNSSRLKSVVWNDFDRIKKGDTCVAVCRHCKKKLSGSSTSGTSHLRNHLIRCQRRSNNGASQYIAAREKRKEGTLAIANYNLDQDLKKDEALNLVNIRFEQETVKDETINSGHNSFDQRRSRFDLARMVVLHGYSLDMVDHVGFRVFVKNLQPLFELGTFNRVEADCVEIYEKEKQKVNEILDKLPGKISLSADTWTAVNDAEYICLTANYIDESWQLRKRILNFFKIDPSHTEEMLSEAIMTCLMDWDIDRKLFSMTLDSCSTSENISIKIGERLSQNKFLYCDGQLFDMRCALNILSIMAQDALGALSEVTCKIRESIQYIKSSQARQAKFNELAKEIGLRSQKCLSLDNPGRWNSTYLMLEGALEFRDVFFELQKNDTAYIVGPSDIEWERARTISSYLKLFVEITNVFKRSKYPTANIYFPELCDINLQLIEWCKNSDEHVRPLALKLKSKFDEYWDRCSLGLVVAAMLDPRFKMKLVEYYYPQIYGSGSKGFIDEVIECVNTLYNEHSICSPLASHDQGLAWQVGNDAVGLLTSGQDSRDRLMGFDKFLHETSDGEGEKSDLDKYLEEPLFPRNVDFSILNWWKVHTPKYPILSMMARNVLGIPMSKVPVESAFSKGGRVLDRDWSSLNPATVQALMCSQDWIRSELENY</sequence>
<dbReference type="GO" id="GO:0008270">
    <property type="term" value="F:zinc ion binding"/>
    <property type="evidence" value="ECO:0007669"/>
    <property type="project" value="UniProtKB-KW"/>
</dbReference>
<dbReference type="SUPFAM" id="SSF53098">
    <property type="entry name" value="Ribonuclease H-like"/>
    <property type="match status" value="1"/>
</dbReference>
<dbReference type="GO" id="GO:0003677">
    <property type="term" value="F:DNA binding"/>
    <property type="evidence" value="ECO:0007669"/>
    <property type="project" value="UniProtKB-KW"/>
</dbReference>
<comment type="caution">
    <text evidence="12">The sequence shown here is derived from an EMBL/GenBank/DDBJ whole genome shotgun (WGS) entry which is preliminary data.</text>
</comment>
<organism evidence="12 13">
    <name type="scientific">Quillaja saponaria</name>
    <name type="common">Soap bark tree</name>
    <dbReference type="NCBI Taxonomy" id="32244"/>
    <lineage>
        <taxon>Eukaryota</taxon>
        <taxon>Viridiplantae</taxon>
        <taxon>Streptophyta</taxon>
        <taxon>Embryophyta</taxon>
        <taxon>Tracheophyta</taxon>
        <taxon>Spermatophyta</taxon>
        <taxon>Magnoliopsida</taxon>
        <taxon>eudicotyledons</taxon>
        <taxon>Gunneridae</taxon>
        <taxon>Pentapetalae</taxon>
        <taxon>rosids</taxon>
        <taxon>fabids</taxon>
        <taxon>Fabales</taxon>
        <taxon>Quillajaceae</taxon>
        <taxon>Quillaja</taxon>
    </lineage>
</organism>
<evidence type="ECO:0000256" key="7">
    <source>
        <dbReference type="ARBA" id="ARBA00023125"/>
    </source>
</evidence>
<dbReference type="PANTHER" id="PTHR46481">
    <property type="entry name" value="ZINC FINGER BED DOMAIN-CONTAINING PROTEIN 4"/>
    <property type="match status" value="1"/>
</dbReference>
<keyword evidence="3" id="KW-0479">Metal-binding</keyword>